<evidence type="ECO:0000259" key="2">
    <source>
        <dbReference type="PROSITE" id="PS50035"/>
    </source>
</evidence>
<dbReference type="InterPro" id="IPR001736">
    <property type="entry name" value="PLipase_D/transphosphatidylase"/>
</dbReference>
<dbReference type="PANTHER" id="PTHR10185">
    <property type="entry name" value="PHOSPHOLIPASE D - RELATED"/>
    <property type="match status" value="1"/>
</dbReference>
<dbReference type="OrthoDB" id="1923775at2759"/>
<dbReference type="AlphaFoldDB" id="A0A913XB85"/>
<dbReference type="EnsemblMetazoa" id="XM_021046210.2">
    <property type="protein sequence ID" value="XP_020901869.2"/>
    <property type="gene ID" value="LOC110240401"/>
</dbReference>
<dbReference type="CDD" id="cd09107">
    <property type="entry name" value="PLDc_vPLD3_4_5_like_2"/>
    <property type="match status" value="1"/>
</dbReference>
<reference evidence="3" key="1">
    <citation type="submission" date="2022-11" db="UniProtKB">
        <authorList>
            <consortium name="EnsemblMetazoa"/>
        </authorList>
    </citation>
    <scope>IDENTIFICATION</scope>
</reference>
<dbReference type="Gene3D" id="3.30.870.10">
    <property type="entry name" value="Endonuclease Chain A"/>
    <property type="match status" value="2"/>
</dbReference>
<accession>A0A913XB85</accession>
<proteinExistence type="inferred from homology"/>
<dbReference type="InterPro" id="IPR032803">
    <property type="entry name" value="PLDc_3"/>
</dbReference>
<name>A0A913XB85_EXADI</name>
<evidence type="ECO:0000313" key="3">
    <source>
        <dbReference type="EnsemblMetazoa" id="XP_020901869.2"/>
    </source>
</evidence>
<feature type="domain" description="PLD phosphodiesterase" evidence="2">
    <location>
        <begin position="16"/>
        <end position="43"/>
    </location>
</feature>
<dbReference type="GeneID" id="110240401"/>
<dbReference type="KEGG" id="epa:110240401"/>
<evidence type="ECO:0000313" key="4">
    <source>
        <dbReference type="Proteomes" id="UP000887567"/>
    </source>
</evidence>
<feature type="domain" description="PLD phosphodiesterase" evidence="2">
    <location>
        <begin position="234"/>
        <end position="260"/>
    </location>
</feature>
<dbReference type="RefSeq" id="XP_020901869.2">
    <property type="nucleotide sequence ID" value="XM_021046210.2"/>
</dbReference>
<dbReference type="Pfam" id="PF13918">
    <property type="entry name" value="PLDc_3"/>
    <property type="match status" value="1"/>
</dbReference>
<dbReference type="SUPFAM" id="SSF56024">
    <property type="entry name" value="Phospholipase D/nuclease"/>
    <property type="match status" value="2"/>
</dbReference>
<sequence length="300" mass="34002">MGVAQVRSLNLERLVGSGILHSKMWLVDGKNFYLGSANLDWRSLTQVKELGFMTYNCPCLAKDMSKIFEAYWVLATLESHIPKSWPSFFHTGINVDTPANITINGSRSTGIFLSSSPKQLCPPGRTVDIDAILNIIGKAEKFVYIEVMDYFPTTLYLKHNTYWPVIDDALRKAAFDRGVVVRLLAGLWNHTRPDLKRFLKSLSAINGSKYGDVIVETKFFQVPSYSKAQKEIPFARVNHDKFMVTDKTAYVGTSNWAADYFIGTGGIGYVINDQSNDFIRRQLQSVFERDWNSKYIVPVQ</sequence>
<dbReference type="PROSITE" id="PS50035">
    <property type="entry name" value="PLD"/>
    <property type="match status" value="2"/>
</dbReference>
<evidence type="ECO:0000256" key="1">
    <source>
        <dbReference type="ARBA" id="ARBA00008664"/>
    </source>
</evidence>
<dbReference type="PANTHER" id="PTHR10185:SF17">
    <property type="entry name" value="GM01519P-RELATED"/>
    <property type="match status" value="1"/>
</dbReference>
<keyword evidence="4" id="KW-1185">Reference proteome</keyword>
<dbReference type="InterPro" id="IPR050874">
    <property type="entry name" value="Diverse_PLD-related"/>
</dbReference>
<dbReference type="Pfam" id="PF00614">
    <property type="entry name" value="PLDc"/>
    <property type="match status" value="1"/>
</dbReference>
<dbReference type="Proteomes" id="UP000887567">
    <property type="component" value="Unplaced"/>
</dbReference>
<dbReference type="SMART" id="SM00155">
    <property type="entry name" value="PLDc"/>
    <property type="match status" value="2"/>
</dbReference>
<dbReference type="GO" id="GO:0003824">
    <property type="term" value="F:catalytic activity"/>
    <property type="evidence" value="ECO:0007669"/>
    <property type="project" value="InterPro"/>
</dbReference>
<protein>
    <recommendedName>
        <fullName evidence="2">PLD phosphodiesterase domain-containing protein</fullName>
    </recommendedName>
</protein>
<organism evidence="3 4">
    <name type="scientific">Exaiptasia diaphana</name>
    <name type="common">Tropical sea anemone</name>
    <name type="synonym">Aiptasia pulchella</name>
    <dbReference type="NCBI Taxonomy" id="2652724"/>
    <lineage>
        <taxon>Eukaryota</taxon>
        <taxon>Metazoa</taxon>
        <taxon>Cnidaria</taxon>
        <taxon>Anthozoa</taxon>
        <taxon>Hexacorallia</taxon>
        <taxon>Actiniaria</taxon>
        <taxon>Aiptasiidae</taxon>
        <taxon>Exaiptasia</taxon>
    </lineage>
</organism>
<comment type="similarity">
    <text evidence="1">Belongs to the phospholipase D family.</text>
</comment>
<dbReference type="OMA" id="PLHHINI"/>